<feature type="region of interest" description="Disordered" evidence="1">
    <location>
        <begin position="1"/>
        <end position="36"/>
    </location>
</feature>
<reference evidence="2" key="1">
    <citation type="submission" date="2016-03" db="EMBL/GenBank/DDBJ databases">
        <title>Mechanisms controlling the formation of the plant cell surface in tip-growing cells are functionally conserved among land plants.</title>
        <authorList>
            <person name="Honkanen S."/>
            <person name="Jones V.A."/>
            <person name="Morieri G."/>
            <person name="Champion C."/>
            <person name="Hetherington A.J."/>
            <person name="Kelly S."/>
            <person name="Saint-Marcoux D."/>
            <person name="Proust H."/>
            <person name="Prescott H."/>
            <person name="Dolan L."/>
        </authorList>
    </citation>
    <scope>NUCLEOTIDE SEQUENCE [LARGE SCALE GENOMIC DNA]</scope>
    <source>
        <tissue evidence="2">Whole gametophyte</tissue>
    </source>
</reference>
<dbReference type="EMBL" id="LVLJ01003675">
    <property type="protein sequence ID" value="OAE20146.1"/>
    <property type="molecule type" value="Genomic_DNA"/>
</dbReference>
<comment type="caution">
    <text evidence="2">The sequence shown here is derived from an EMBL/GenBank/DDBJ whole genome shotgun (WGS) entry which is preliminary data.</text>
</comment>
<evidence type="ECO:0000313" key="3">
    <source>
        <dbReference type="Proteomes" id="UP000077202"/>
    </source>
</evidence>
<keyword evidence="3" id="KW-1185">Reference proteome</keyword>
<evidence type="ECO:0000313" key="2">
    <source>
        <dbReference type="EMBL" id="OAE20146.1"/>
    </source>
</evidence>
<dbReference type="Proteomes" id="UP000077202">
    <property type="component" value="Unassembled WGS sequence"/>
</dbReference>
<name>A0A176VK50_MARPO</name>
<accession>A0A176VK50</accession>
<gene>
    <name evidence="2" type="ORF">AXG93_3818s1440</name>
</gene>
<proteinExistence type="predicted"/>
<sequence length="198" mass="22318">MTAARATLSTTRKDSRGLGRHKETSTRPDTSRYTNYIRGPRMDLRSSGRDILLRNVWALDVDIPAAHQRRTIDRTSLVPMHALMDFNELVNVCVGLCLGVRTTTAPRESSRNSLASQSAHPSSITRLRARYISYPGGAGLFDRLRSSSSTNLPPYNEDATPLALATLRKELQPHLYSRCPKLRAKEWLLITRREQHPP</sequence>
<dbReference type="AlphaFoldDB" id="A0A176VK50"/>
<evidence type="ECO:0000256" key="1">
    <source>
        <dbReference type="SAM" id="MobiDB-lite"/>
    </source>
</evidence>
<organism evidence="2 3">
    <name type="scientific">Marchantia polymorpha subsp. ruderalis</name>
    <dbReference type="NCBI Taxonomy" id="1480154"/>
    <lineage>
        <taxon>Eukaryota</taxon>
        <taxon>Viridiplantae</taxon>
        <taxon>Streptophyta</taxon>
        <taxon>Embryophyta</taxon>
        <taxon>Marchantiophyta</taxon>
        <taxon>Marchantiopsida</taxon>
        <taxon>Marchantiidae</taxon>
        <taxon>Marchantiales</taxon>
        <taxon>Marchantiaceae</taxon>
        <taxon>Marchantia</taxon>
    </lineage>
</organism>
<protein>
    <submittedName>
        <fullName evidence="2">Uncharacterized protein</fullName>
    </submittedName>
</protein>
<feature type="compositionally biased region" description="Basic and acidic residues" evidence="1">
    <location>
        <begin position="11"/>
        <end position="30"/>
    </location>
</feature>